<dbReference type="Gene3D" id="3.30.420.40">
    <property type="match status" value="1"/>
</dbReference>
<dbReference type="eggNOG" id="COG1940">
    <property type="taxonomic scope" value="Bacteria"/>
</dbReference>
<organism evidence="1 2">
    <name type="scientific">Neorhizobium galegae bv. orientalis str. HAMBI 540</name>
    <dbReference type="NCBI Taxonomy" id="1028800"/>
    <lineage>
        <taxon>Bacteria</taxon>
        <taxon>Pseudomonadati</taxon>
        <taxon>Pseudomonadota</taxon>
        <taxon>Alphaproteobacteria</taxon>
        <taxon>Hyphomicrobiales</taxon>
        <taxon>Rhizobiaceae</taxon>
        <taxon>Rhizobium/Agrobacterium group</taxon>
        <taxon>Neorhizobium</taxon>
    </lineage>
</organism>
<dbReference type="HOGENOM" id="CLU_2330841_0_0_5"/>
<dbReference type="PATRIC" id="fig|1028800.3.peg.5596"/>
<evidence type="ECO:0000313" key="2">
    <source>
        <dbReference type="Proteomes" id="UP000028181"/>
    </source>
</evidence>
<dbReference type="AlphaFoldDB" id="A0A068T0L1"/>
<dbReference type="EMBL" id="HG938354">
    <property type="protein sequence ID" value="CDN51639.1"/>
    <property type="molecule type" value="Genomic_DNA"/>
</dbReference>
<dbReference type="KEGG" id="ngg:RG540_PA09630"/>
<dbReference type="Proteomes" id="UP000028181">
    <property type="component" value="Plasmid pHAMBI540a"/>
</dbReference>
<evidence type="ECO:0000313" key="1">
    <source>
        <dbReference type="EMBL" id="CDN51639.1"/>
    </source>
</evidence>
<name>A0A068T0L1_NEOGA</name>
<evidence type="ECO:0008006" key="3">
    <source>
        <dbReference type="Google" id="ProtNLM"/>
    </source>
</evidence>
<keyword evidence="2" id="KW-1185">Reference proteome</keyword>
<sequence length="98" mass="11128">MREHFDCGWPGLAEWVQDVTPAYNRLINAIRAVVDPQAIVFAGQVPSELAKMFIDRTHIYDRPRYGVHRPCPKLIISEIETDASVMGAAIIPFRPAFY</sequence>
<protein>
    <recommendedName>
        <fullName evidence="3">ROK family protein</fullName>
    </recommendedName>
</protein>
<keyword evidence="1" id="KW-0614">Plasmid</keyword>
<dbReference type="InterPro" id="IPR043129">
    <property type="entry name" value="ATPase_NBD"/>
</dbReference>
<reference evidence="2" key="1">
    <citation type="journal article" date="2014" name="BMC Genomics">
        <title>Genome sequencing of two Neorhizobium galegae strains reveals a noeT gene responsible for the unusual acetylation of the nodulation factors.</title>
        <authorList>
            <person name="Osterman J."/>
            <person name="Marsh J."/>
            <person name="Laine P.K."/>
            <person name="Zeng Z."/>
            <person name="Alatalo E."/>
            <person name="Sullivan J.T."/>
            <person name="Young J.P."/>
            <person name="Thomas-Oates J."/>
            <person name="Paulin L."/>
            <person name="Lindstrom K."/>
        </authorList>
    </citation>
    <scope>NUCLEOTIDE SEQUENCE [LARGE SCALE GENOMIC DNA]</scope>
    <source>
        <strain evidence="2">HAMBI 540</strain>
    </source>
</reference>
<accession>A0A068T0L1</accession>
<dbReference type="GeneID" id="24260457"/>
<gene>
    <name evidence="1" type="ORF">RG540_PA09630</name>
</gene>
<dbReference type="RefSeq" id="WP_041365189.1">
    <property type="nucleotide sequence ID" value="NZ_HG938354.1"/>
</dbReference>
<geneLocation type="plasmid" evidence="2">
    <name>II</name>
</geneLocation>
<proteinExistence type="predicted"/>
<dbReference type="SUPFAM" id="SSF53067">
    <property type="entry name" value="Actin-like ATPase domain"/>
    <property type="match status" value="1"/>
</dbReference>